<name>A0ABQ9JTD4_9CUCU</name>
<gene>
    <name evidence="1" type="ORF">NQ317_014579</name>
</gene>
<evidence type="ECO:0000313" key="2">
    <source>
        <dbReference type="Proteomes" id="UP001162164"/>
    </source>
</evidence>
<organism evidence="1 2">
    <name type="scientific">Molorchus minor</name>
    <dbReference type="NCBI Taxonomy" id="1323400"/>
    <lineage>
        <taxon>Eukaryota</taxon>
        <taxon>Metazoa</taxon>
        <taxon>Ecdysozoa</taxon>
        <taxon>Arthropoda</taxon>
        <taxon>Hexapoda</taxon>
        <taxon>Insecta</taxon>
        <taxon>Pterygota</taxon>
        <taxon>Neoptera</taxon>
        <taxon>Endopterygota</taxon>
        <taxon>Coleoptera</taxon>
        <taxon>Polyphaga</taxon>
        <taxon>Cucujiformia</taxon>
        <taxon>Chrysomeloidea</taxon>
        <taxon>Cerambycidae</taxon>
        <taxon>Lamiinae</taxon>
        <taxon>Monochamini</taxon>
        <taxon>Molorchus</taxon>
    </lineage>
</organism>
<keyword evidence="2" id="KW-1185">Reference proteome</keyword>
<dbReference type="EMBL" id="JAPWTJ010000192">
    <property type="protein sequence ID" value="KAJ8981268.1"/>
    <property type="molecule type" value="Genomic_DNA"/>
</dbReference>
<sequence>MDQDYERAKSLWDLYLKADVLLLCDVFENFTKISLEKYKLDPAHLYTAPGIRGVIIQCFERKHIANNQFLPNYNPASEPTLFNYISRCHKLLSQEIHNLDITSISDNNNEVDIHYPQKLHDSHSDLPFLMSFIIGL</sequence>
<evidence type="ECO:0000313" key="1">
    <source>
        <dbReference type="EMBL" id="KAJ8981268.1"/>
    </source>
</evidence>
<reference evidence="1" key="1">
    <citation type="journal article" date="2023" name="Insect Mol. Biol.">
        <title>Genome sequencing provides insights into the evolution of gene families encoding plant cell wall-degrading enzymes in longhorned beetles.</title>
        <authorList>
            <person name="Shin N.R."/>
            <person name="Okamura Y."/>
            <person name="Kirsch R."/>
            <person name="Pauchet Y."/>
        </authorList>
    </citation>
    <scope>NUCLEOTIDE SEQUENCE</scope>
    <source>
        <strain evidence="1">MMC_N1</strain>
    </source>
</reference>
<protein>
    <submittedName>
        <fullName evidence="1">Uncharacterized protein</fullName>
    </submittedName>
</protein>
<comment type="caution">
    <text evidence="1">The sequence shown here is derived from an EMBL/GenBank/DDBJ whole genome shotgun (WGS) entry which is preliminary data.</text>
</comment>
<dbReference type="Proteomes" id="UP001162164">
    <property type="component" value="Unassembled WGS sequence"/>
</dbReference>
<proteinExistence type="predicted"/>
<accession>A0ABQ9JTD4</accession>